<dbReference type="EMBL" id="LT984814">
    <property type="protein sequence ID" value="SPD66596.1"/>
    <property type="molecule type" value="Genomic_DNA"/>
</dbReference>
<dbReference type="AlphaFoldDB" id="A0A9Q7UXR5"/>
<gene>
    <name evidence="2" type="ORF">CBM2636_MP10232</name>
</gene>
<sequence>MVSKGEMRIRLFKDLRDDEIICPGATFRFSLHAPDFPLGDKARATPQVQCAGPRPCRAGASTPISQGTGHHRCATPAGHSSSVRCSKACRVRST</sequence>
<keyword evidence="2" id="KW-0614">Plasmid</keyword>
<protein>
    <submittedName>
        <fullName evidence="2">Uncharacterized protein</fullName>
    </submittedName>
</protein>
<dbReference type="Proteomes" id="UP000254259">
    <property type="component" value="Plasmid CBM2636_mp"/>
</dbReference>
<proteinExistence type="predicted"/>
<reference evidence="2 3" key="1">
    <citation type="submission" date="2018-01" db="EMBL/GenBank/DDBJ databases">
        <authorList>
            <person name="Clerissi C."/>
        </authorList>
    </citation>
    <scope>NUCLEOTIDE SEQUENCE [LARGE SCALE GENOMIC DNA]</scope>
    <source>
        <strain evidence="2">Cupriavidus taiwanensis SWF 66322</strain>
        <plasmid evidence="3">cbm2636_mp</plasmid>
    </source>
</reference>
<geneLocation type="plasmid" evidence="3">
    <name>cbm2636_mp</name>
</geneLocation>
<name>A0A9Q7UXR5_9BURK</name>
<evidence type="ECO:0000313" key="3">
    <source>
        <dbReference type="Proteomes" id="UP000254259"/>
    </source>
</evidence>
<evidence type="ECO:0000313" key="2">
    <source>
        <dbReference type="EMBL" id="SPD66596.1"/>
    </source>
</evidence>
<accession>A0A9Q7UXR5</accession>
<feature type="region of interest" description="Disordered" evidence="1">
    <location>
        <begin position="61"/>
        <end position="81"/>
    </location>
</feature>
<organism evidence="2 3">
    <name type="scientific">Cupriavidus taiwanensis</name>
    <dbReference type="NCBI Taxonomy" id="164546"/>
    <lineage>
        <taxon>Bacteria</taxon>
        <taxon>Pseudomonadati</taxon>
        <taxon>Pseudomonadota</taxon>
        <taxon>Betaproteobacteria</taxon>
        <taxon>Burkholderiales</taxon>
        <taxon>Burkholderiaceae</taxon>
        <taxon>Cupriavidus</taxon>
    </lineage>
</organism>
<evidence type="ECO:0000256" key="1">
    <source>
        <dbReference type="SAM" id="MobiDB-lite"/>
    </source>
</evidence>